<feature type="signal peptide" evidence="1">
    <location>
        <begin position="1"/>
        <end position="17"/>
    </location>
</feature>
<comment type="caution">
    <text evidence="2">The sequence shown here is derived from an EMBL/GenBank/DDBJ whole genome shotgun (WGS) entry which is preliminary data.</text>
</comment>
<evidence type="ECO:0000313" key="3">
    <source>
        <dbReference type="Proteomes" id="UP001152622"/>
    </source>
</evidence>
<sequence>MLLVVVIFHLRVNVTKQISDTLCSGAGGYTLANPTNAPPRSQMSTAEALTVGSSVFHPVSLASQELGAPTTRFRKPPMKTPRLS</sequence>
<reference evidence="2" key="1">
    <citation type="journal article" date="2023" name="Science">
        <title>Genome structures resolve the early diversification of teleost fishes.</title>
        <authorList>
            <person name="Parey E."/>
            <person name="Louis A."/>
            <person name="Montfort J."/>
            <person name="Bouchez O."/>
            <person name="Roques C."/>
            <person name="Iampietro C."/>
            <person name="Lluch J."/>
            <person name="Castinel A."/>
            <person name="Donnadieu C."/>
            <person name="Desvignes T."/>
            <person name="Floi Bucao C."/>
            <person name="Jouanno E."/>
            <person name="Wen M."/>
            <person name="Mejri S."/>
            <person name="Dirks R."/>
            <person name="Jansen H."/>
            <person name="Henkel C."/>
            <person name="Chen W.J."/>
            <person name="Zahm M."/>
            <person name="Cabau C."/>
            <person name="Klopp C."/>
            <person name="Thompson A.W."/>
            <person name="Robinson-Rechavi M."/>
            <person name="Braasch I."/>
            <person name="Lecointre G."/>
            <person name="Bobe J."/>
            <person name="Postlethwait J.H."/>
            <person name="Berthelot C."/>
            <person name="Roest Crollius H."/>
            <person name="Guiguen Y."/>
        </authorList>
    </citation>
    <scope>NUCLEOTIDE SEQUENCE</scope>
    <source>
        <strain evidence="2">WJC10195</strain>
    </source>
</reference>
<proteinExistence type="predicted"/>
<dbReference type="AlphaFoldDB" id="A0A9Q1F2J7"/>
<accession>A0A9Q1F2J7</accession>
<name>A0A9Q1F2J7_SYNKA</name>
<evidence type="ECO:0000313" key="2">
    <source>
        <dbReference type="EMBL" id="KAJ8349813.1"/>
    </source>
</evidence>
<keyword evidence="3" id="KW-1185">Reference proteome</keyword>
<dbReference type="EMBL" id="JAINUF010000009">
    <property type="protein sequence ID" value="KAJ8349813.1"/>
    <property type="molecule type" value="Genomic_DNA"/>
</dbReference>
<feature type="chain" id="PRO_5040341880" evidence="1">
    <location>
        <begin position="18"/>
        <end position="84"/>
    </location>
</feature>
<protein>
    <submittedName>
        <fullName evidence="2">Uncharacterized protein</fullName>
    </submittedName>
</protein>
<evidence type="ECO:0000256" key="1">
    <source>
        <dbReference type="SAM" id="SignalP"/>
    </source>
</evidence>
<keyword evidence="1" id="KW-0732">Signal</keyword>
<organism evidence="2 3">
    <name type="scientific">Synaphobranchus kaupii</name>
    <name type="common">Kaup's arrowtooth eel</name>
    <dbReference type="NCBI Taxonomy" id="118154"/>
    <lineage>
        <taxon>Eukaryota</taxon>
        <taxon>Metazoa</taxon>
        <taxon>Chordata</taxon>
        <taxon>Craniata</taxon>
        <taxon>Vertebrata</taxon>
        <taxon>Euteleostomi</taxon>
        <taxon>Actinopterygii</taxon>
        <taxon>Neopterygii</taxon>
        <taxon>Teleostei</taxon>
        <taxon>Anguilliformes</taxon>
        <taxon>Synaphobranchidae</taxon>
        <taxon>Synaphobranchus</taxon>
    </lineage>
</organism>
<gene>
    <name evidence="2" type="ORF">SKAU_G00249430</name>
</gene>
<dbReference type="Proteomes" id="UP001152622">
    <property type="component" value="Chromosome 9"/>
</dbReference>